<reference evidence="7 8" key="1">
    <citation type="submission" date="2023-03" db="EMBL/GenBank/DDBJ databases">
        <title>Genome insight into feeding habits of ladybird beetles.</title>
        <authorList>
            <person name="Li H.-S."/>
            <person name="Huang Y.-H."/>
            <person name="Pang H."/>
        </authorList>
    </citation>
    <scope>NUCLEOTIDE SEQUENCE [LARGE SCALE GENOMIC DNA]</scope>
    <source>
        <strain evidence="7">SYSU_2023b</strain>
        <tissue evidence="7">Whole body</tissue>
    </source>
</reference>
<organism evidence="7 8">
    <name type="scientific">Henosepilachna vigintioctopunctata</name>
    <dbReference type="NCBI Taxonomy" id="420089"/>
    <lineage>
        <taxon>Eukaryota</taxon>
        <taxon>Metazoa</taxon>
        <taxon>Ecdysozoa</taxon>
        <taxon>Arthropoda</taxon>
        <taxon>Hexapoda</taxon>
        <taxon>Insecta</taxon>
        <taxon>Pterygota</taxon>
        <taxon>Neoptera</taxon>
        <taxon>Endopterygota</taxon>
        <taxon>Coleoptera</taxon>
        <taxon>Polyphaga</taxon>
        <taxon>Cucujiformia</taxon>
        <taxon>Coccinelloidea</taxon>
        <taxon>Coccinellidae</taxon>
        <taxon>Epilachninae</taxon>
        <taxon>Epilachnini</taxon>
        <taxon>Henosepilachna</taxon>
    </lineage>
</organism>
<evidence type="ECO:0000256" key="3">
    <source>
        <dbReference type="ARBA" id="ARBA00022833"/>
    </source>
</evidence>
<accession>A0AAW1UN81</accession>
<evidence type="ECO:0000256" key="2">
    <source>
        <dbReference type="ARBA" id="ARBA00022771"/>
    </source>
</evidence>
<dbReference type="Proteomes" id="UP001431783">
    <property type="component" value="Unassembled WGS sequence"/>
</dbReference>
<dbReference type="EMBL" id="JARQZJ010000094">
    <property type="protein sequence ID" value="KAK9884997.1"/>
    <property type="molecule type" value="Genomic_DNA"/>
</dbReference>
<gene>
    <name evidence="7" type="ORF">WA026_009226</name>
</gene>
<dbReference type="PROSITE" id="PS50950">
    <property type="entry name" value="ZF_THAP"/>
    <property type="match status" value="1"/>
</dbReference>
<evidence type="ECO:0000256" key="5">
    <source>
        <dbReference type="PROSITE-ProRule" id="PRU00309"/>
    </source>
</evidence>
<dbReference type="SMART" id="SM00980">
    <property type="entry name" value="THAP"/>
    <property type="match status" value="1"/>
</dbReference>
<dbReference type="AlphaFoldDB" id="A0AAW1UN81"/>
<dbReference type="Gene3D" id="6.20.210.20">
    <property type="entry name" value="THAP domain"/>
    <property type="match status" value="1"/>
</dbReference>
<evidence type="ECO:0000256" key="4">
    <source>
        <dbReference type="ARBA" id="ARBA00023125"/>
    </source>
</evidence>
<dbReference type="InterPro" id="IPR006612">
    <property type="entry name" value="THAP_Znf"/>
</dbReference>
<dbReference type="GO" id="GO:0008270">
    <property type="term" value="F:zinc ion binding"/>
    <property type="evidence" value="ECO:0007669"/>
    <property type="project" value="UniProtKB-KW"/>
</dbReference>
<name>A0AAW1UN81_9CUCU</name>
<evidence type="ECO:0000256" key="1">
    <source>
        <dbReference type="ARBA" id="ARBA00022723"/>
    </source>
</evidence>
<keyword evidence="4 5" id="KW-0238">DNA-binding</keyword>
<protein>
    <recommendedName>
        <fullName evidence="6">THAP-type domain-containing protein</fullName>
    </recommendedName>
</protein>
<evidence type="ECO:0000259" key="6">
    <source>
        <dbReference type="PROSITE" id="PS50950"/>
    </source>
</evidence>
<dbReference type="InterPro" id="IPR038441">
    <property type="entry name" value="THAP_Znf_sf"/>
</dbReference>
<dbReference type="PANTHER" id="PTHR46927:SF3">
    <property type="entry name" value="THAP-TYPE DOMAIN-CONTAINING PROTEIN"/>
    <property type="match status" value="1"/>
</dbReference>
<dbReference type="GO" id="GO:0003677">
    <property type="term" value="F:DNA binding"/>
    <property type="evidence" value="ECO:0007669"/>
    <property type="project" value="UniProtKB-UniRule"/>
</dbReference>
<keyword evidence="3" id="KW-0862">Zinc</keyword>
<keyword evidence="1" id="KW-0479">Metal-binding</keyword>
<dbReference type="PANTHER" id="PTHR46927">
    <property type="entry name" value="AGAP005574-PA"/>
    <property type="match status" value="1"/>
</dbReference>
<evidence type="ECO:0000313" key="7">
    <source>
        <dbReference type="EMBL" id="KAK9884997.1"/>
    </source>
</evidence>
<sequence length="260" mass="30026">MGKSCCVPGCKSNYSSTLKAGGKSVSAFFFPKDEILRSKWVKSIRRHNWVPTKFSAVCALHFFDADIIREQTFYGNDGRSVSIPTRTKLDSDAVPSIFPSLPPNYSSKIVRLPKKSPEKRQKNNLVRNNYSNGIFEQSDLIANFQDLILHYSSKINIPDFWNVEINLVKKKFHIYLLNVSEEIITLTNQITVHEDMLVTVFLNGKKLLHNDLKWILPSDMKVDMWSQIESLLIRCQNKLNEAKKHEKHESKINREREIVS</sequence>
<comment type="caution">
    <text evidence="7">The sequence shown here is derived from an EMBL/GenBank/DDBJ whole genome shotgun (WGS) entry which is preliminary data.</text>
</comment>
<keyword evidence="8" id="KW-1185">Reference proteome</keyword>
<keyword evidence="2 5" id="KW-0863">Zinc-finger</keyword>
<feature type="domain" description="THAP-type" evidence="6">
    <location>
        <begin position="1"/>
        <end position="98"/>
    </location>
</feature>
<dbReference type="InterPro" id="IPR052224">
    <property type="entry name" value="THAP_domain_protein"/>
</dbReference>
<dbReference type="Pfam" id="PF05485">
    <property type="entry name" value="THAP"/>
    <property type="match status" value="1"/>
</dbReference>
<evidence type="ECO:0000313" key="8">
    <source>
        <dbReference type="Proteomes" id="UP001431783"/>
    </source>
</evidence>
<dbReference type="SUPFAM" id="SSF57716">
    <property type="entry name" value="Glucocorticoid receptor-like (DNA-binding domain)"/>
    <property type="match status" value="1"/>
</dbReference>
<dbReference type="SMART" id="SM00692">
    <property type="entry name" value="DM3"/>
    <property type="match status" value="1"/>
</dbReference>
<proteinExistence type="predicted"/>